<sequence>FAASLIVNSITGPALGLPLNPKAAKEAEKILASSLAKFETIWLKGNAKFLLGSFQPSIADLSLVCEIMQLEILDEKDHERILGPHGKILEWVGNVKAATSHYFEEVHAFLYRLKAKLQRQRSSMSDKIITSFTEGKLPSKL</sequence>
<evidence type="ECO:0000313" key="2">
    <source>
        <dbReference type="Proteomes" id="UP001515500"/>
    </source>
</evidence>
<dbReference type="InterPro" id="IPR036282">
    <property type="entry name" value="Glutathione-S-Trfase_C_sf"/>
</dbReference>
<dbReference type="RefSeq" id="XP_039136577.1">
    <property type="nucleotide sequence ID" value="XM_039280643.1"/>
</dbReference>
<feature type="domain" description="GST C-terminal" evidence="1">
    <location>
        <begin position="1"/>
        <end position="117"/>
    </location>
</feature>
<dbReference type="InterPro" id="IPR043377">
    <property type="entry name" value="GSTT1/2/3"/>
</dbReference>
<protein>
    <submittedName>
        <fullName evidence="3">Glutathione S-transferase T1-like</fullName>
    </submittedName>
</protein>
<dbReference type="AlphaFoldDB" id="A0AB40CAG7"/>
<dbReference type="PANTHER" id="PTHR44750:SF1">
    <property type="entry name" value="GLUTATHIONE S-TRANSFERASE T1-RELATED"/>
    <property type="match status" value="1"/>
</dbReference>
<feature type="non-terminal residue" evidence="3">
    <location>
        <position position="1"/>
    </location>
</feature>
<evidence type="ECO:0000259" key="1">
    <source>
        <dbReference type="PROSITE" id="PS50405"/>
    </source>
</evidence>
<accession>A0AB40CAG7</accession>
<reference evidence="3" key="1">
    <citation type="submission" date="2025-08" db="UniProtKB">
        <authorList>
            <consortium name="RefSeq"/>
        </authorList>
    </citation>
    <scope>IDENTIFICATION</scope>
</reference>
<name>A0AB40CAG7_DIOCR</name>
<gene>
    <name evidence="3" type="primary">LOC120273900</name>
</gene>
<organism evidence="2 3">
    <name type="scientific">Dioscorea cayennensis subsp. rotundata</name>
    <name type="common">White Guinea yam</name>
    <name type="synonym">Dioscorea rotundata</name>
    <dbReference type="NCBI Taxonomy" id="55577"/>
    <lineage>
        <taxon>Eukaryota</taxon>
        <taxon>Viridiplantae</taxon>
        <taxon>Streptophyta</taxon>
        <taxon>Embryophyta</taxon>
        <taxon>Tracheophyta</taxon>
        <taxon>Spermatophyta</taxon>
        <taxon>Magnoliopsida</taxon>
        <taxon>Liliopsida</taxon>
        <taxon>Dioscoreales</taxon>
        <taxon>Dioscoreaceae</taxon>
        <taxon>Dioscorea</taxon>
    </lineage>
</organism>
<dbReference type="Proteomes" id="UP001515500">
    <property type="component" value="Chromosome 2"/>
</dbReference>
<keyword evidence="2" id="KW-1185">Reference proteome</keyword>
<dbReference type="PROSITE" id="PS50405">
    <property type="entry name" value="GST_CTER"/>
    <property type="match status" value="1"/>
</dbReference>
<dbReference type="Gene3D" id="1.20.1050.10">
    <property type="match status" value="1"/>
</dbReference>
<dbReference type="InterPro" id="IPR010987">
    <property type="entry name" value="Glutathione-S-Trfase_C-like"/>
</dbReference>
<evidence type="ECO:0000313" key="3">
    <source>
        <dbReference type="RefSeq" id="XP_039136577.1"/>
    </source>
</evidence>
<proteinExistence type="predicted"/>
<dbReference type="PANTHER" id="PTHR44750">
    <property type="entry name" value="GLUTATHIONE S-TRANSFERASE T1-RELATED"/>
    <property type="match status" value="1"/>
</dbReference>
<dbReference type="SUPFAM" id="SSF47616">
    <property type="entry name" value="GST C-terminal domain-like"/>
    <property type="match status" value="1"/>
</dbReference>
<dbReference type="GeneID" id="120273900"/>